<reference evidence="1" key="1">
    <citation type="journal article" date="2021" name="New Phytol.">
        <title>Evolutionary innovations through gain and loss of genes in the ectomycorrhizal Boletales.</title>
        <authorList>
            <person name="Wu G."/>
            <person name="Miyauchi S."/>
            <person name="Morin E."/>
            <person name="Kuo A."/>
            <person name="Drula E."/>
            <person name="Varga T."/>
            <person name="Kohler A."/>
            <person name="Feng B."/>
            <person name="Cao Y."/>
            <person name="Lipzen A."/>
            <person name="Daum C."/>
            <person name="Hundley H."/>
            <person name="Pangilinan J."/>
            <person name="Johnson J."/>
            <person name="Barry K."/>
            <person name="LaButti K."/>
            <person name="Ng V."/>
            <person name="Ahrendt S."/>
            <person name="Min B."/>
            <person name="Choi I.G."/>
            <person name="Park H."/>
            <person name="Plett J.M."/>
            <person name="Magnuson J."/>
            <person name="Spatafora J.W."/>
            <person name="Nagy L.G."/>
            <person name="Henrissat B."/>
            <person name="Grigoriev I.V."/>
            <person name="Yang Z.L."/>
            <person name="Xu J."/>
            <person name="Martin F.M."/>
        </authorList>
    </citation>
    <scope>NUCLEOTIDE SEQUENCE</scope>
    <source>
        <strain evidence="1">ATCC 28755</strain>
    </source>
</reference>
<evidence type="ECO:0000313" key="2">
    <source>
        <dbReference type="Proteomes" id="UP000790377"/>
    </source>
</evidence>
<sequence length="149" mass="15411">MKFATIVTVVALAIPALATTTFTVTYDPIYDEGSTSLDQVACSDGPNGLESDGYTNFGSIPNFPFIGGAPQVTGWNSDECGSCWMLAYDAGKGKTNFINVTAVDAGDSSKEGFNISLEAMNALTGGQAKQLGRVDITATQVDGGAYCGL</sequence>
<name>A0ACB8AF76_9AGAM</name>
<gene>
    <name evidence="1" type="ORF">BJ138DRAFT_1084685</name>
</gene>
<protein>
    <submittedName>
        <fullName evidence="1">Cerato-platanin</fullName>
    </submittedName>
</protein>
<proteinExistence type="predicted"/>
<accession>A0ACB8AF76</accession>
<dbReference type="EMBL" id="MU267664">
    <property type="protein sequence ID" value="KAH7911891.1"/>
    <property type="molecule type" value="Genomic_DNA"/>
</dbReference>
<comment type="caution">
    <text evidence="1">The sequence shown here is derived from an EMBL/GenBank/DDBJ whole genome shotgun (WGS) entry which is preliminary data.</text>
</comment>
<keyword evidence="2" id="KW-1185">Reference proteome</keyword>
<dbReference type="Proteomes" id="UP000790377">
    <property type="component" value="Unassembled WGS sequence"/>
</dbReference>
<organism evidence="1 2">
    <name type="scientific">Hygrophoropsis aurantiaca</name>
    <dbReference type="NCBI Taxonomy" id="72124"/>
    <lineage>
        <taxon>Eukaryota</taxon>
        <taxon>Fungi</taxon>
        <taxon>Dikarya</taxon>
        <taxon>Basidiomycota</taxon>
        <taxon>Agaricomycotina</taxon>
        <taxon>Agaricomycetes</taxon>
        <taxon>Agaricomycetidae</taxon>
        <taxon>Boletales</taxon>
        <taxon>Coniophorineae</taxon>
        <taxon>Hygrophoropsidaceae</taxon>
        <taxon>Hygrophoropsis</taxon>
    </lineage>
</organism>
<evidence type="ECO:0000313" key="1">
    <source>
        <dbReference type="EMBL" id="KAH7911891.1"/>
    </source>
</evidence>